<reference evidence="1" key="1">
    <citation type="journal article" date="2015" name="Nature">
        <title>Complex archaea that bridge the gap between prokaryotes and eukaryotes.</title>
        <authorList>
            <person name="Spang A."/>
            <person name="Saw J.H."/>
            <person name="Jorgensen S.L."/>
            <person name="Zaremba-Niedzwiedzka K."/>
            <person name="Martijn J."/>
            <person name="Lind A.E."/>
            <person name="van Eijk R."/>
            <person name="Schleper C."/>
            <person name="Guy L."/>
            <person name="Ettema T.J."/>
        </authorList>
    </citation>
    <scope>NUCLEOTIDE SEQUENCE</scope>
</reference>
<sequence>EMKETMVANIGKELAISAFQDNVKGSIERLDKTVIDLRSRLGPILGPEADLPCDPQTAKEAASESPIAEFLRDSNSSILRICSVLDDIVARIQC</sequence>
<feature type="non-terminal residue" evidence="1">
    <location>
        <position position="1"/>
    </location>
</feature>
<dbReference type="AlphaFoldDB" id="A0A0F8YIN9"/>
<organism evidence="1">
    <name type="scientific">marine sediment metagenome</name>
    <dbReference type="NCBI Taxonomy" id="412755"/>
    <lineage>
        <taxon>unclassified sequences</taxon>
        <taxon>metagenomes</taxon>
        <taxon>ecological metagenomes</taxon>
    </lineage>
</organism>
<accession>A0A0F8YIN9</accession>
<protein>
    <submittedName>
        <fullName evidence="1">Uncharacterized protein</fullName>
    </submittedName>
</protein>
<comment type="caution">
    <text evidence="1">The sequence shown here is derived from an EMBL/GenBank/DDBJ whole genome shotgun (WGS) entry which is preliminary data.</text>
</comment>
<dbReference type="EMBL" id="LAZR01053200">
    <property type="protein sequence ID" value="KKK81262.1"/>
    <property type="molecule type" value="Genomic_DNA"/>
</dbReference>
<name>A0A0F8YIN9_9ZZZZ</name>
<proteinExistence type="predicted"/>
<gene>
    <name evidence="1" type="ORF">LCGC14_2815240</name>
</gene>
<evidence type="ECO:0000313" key="1">
    <source>
        <dbReference type="EMBL" id="KKK81262.1"/>
    </source>
</evidence>